<dbReference type="RefSeq" id="XP_017988901.1">
    <property type="nucleotide sequence ID" value="XM_018133412.1"/>
</dbReference>
<sequence length="355" mass="40246">MTELSARDYISQQEALEQEARELMPWDPTTCTYSMGALRQPIFACRTCGNIGVCYSCSIQCHTECDLVELFEKRNFSCDCGTERQVSELKTCQLRKNTTPDIPDYSNRYGQNFRGLFCSCHSEYDPSSSMVMVQCLLGLECNEDWYHDYCVLGCSENPSGERTNGTLAGFPALDTFGSFICWKCVSKYQAQFERILCHERSTELVAHIVKHVASSTIKDREEILTKKSSGAKRKRDDDFPFCIFLKEGHINVLKSIKQSLEEGDKLFTFLADIAPFLVNEESSYEPPEDTDPVTTYEAASRVLNTVDNEIVMNGALAYHAIKSKLSDFLKPFAETGRIVKEEDIKSFFEAQNKTT</sequence>
<dbReference type="Proteomes" id="UP000243052">
    <property type="component" value="Chromosome vi"/>
</dbReference>
<gene>
    <name evidence="5" type="ORF">AW171_hschr63896</name>
</gene>
<dbReference type="CDD" id="cd19677">
    <property type="entry name" value="UBR-box_UBR7"/>
    <property type="match status" value="1"/>
</dbReference>
<name>A0A0X8HV09_9SACH</name>
<evidence type="ECO:0000256" key="1">
    <source>
        <dbReference type="ARBA" id="ARBA00022723"/>
    </source>
</evidence>
<dbReference type="InterPro" id="IPR040204">
    <property type="entry name" value="UBR7"/>
</dbReference>
<organism evidence="5 6">
    <name type="scientific">Eremothecium sinecaudum</name>
    <dbReference type="NCBI Taxonomy" id="45286"/>
    <lineage>
        <taxon>Eukaryota</taxon>
        <taxon>Fungi</taxon>
        <taxon>Dikarya</taxon>
        <taxon>Ascomycota</taxon>
        <taxon>Saccharomycotina</taxon>
        <taxon>Saccharomycetes</taxon>
        <taxon>Saccharomycetales</taxon>
        <taxon>Saccharomycetaceae</taxon>
        <taxon>Eremothecium</taxon>
    </lineage>
</organism>
<accession>A0A0X8HV09</accession>
<dbReference type="InterPro" id="IPR047506">
    <property type="entry name" value="UBR7-like_UBR-box"/>
</dbReference>
<evidence type="ECO:0000256" key="3">
    <source>
        <dbReference type="ARBA" id="ARBA00022833"/>
    </source>
</evidence>
<dbReference type="PANTHER" id="PTHR13513">
    <property type="entry name" value="E3 UBIQUITIN-PROTEIN LIGASE UBR7"/>
    <property type="match status" value="1"/>
</dbReference>
<reference evidence="5 6" key="1">
    <citation type="submission" date="2016-01" db="EMBL/GenBank/DDBJ databases">
        <title>Genome sequence of the yeast Holleya sinecauda.</title>
        <authorList>
            <person name="Dietrich F.S."/>
        </authorList>
    </citation>
    <scope>NUCLEOTIDE SEQUENCE [LARGE SCALE GENOMIC DNA]</scope>
    <source>
        <strain evidence="5 6">ATCC 58844</strain>
    </source>
</reference>
<protein>
    <submittedName>
        <fullName evidence="5">HFR050Wp</fullName>
    </submittedName>
</protein>
<dbReference type="STRING" id="45286.A0A0X8HV09"/>
<dbReference type="InterPro" id="IPR003126">
    <property type="entry name" value="Znf_UBR"/>
</dbReference>
<dbReference type="OrthoDB" id="5795902at2759"/>
<dbReference type="AlphaFoldDB" id="A0A0X8HV09"/>
<keyword evidence="3" id="KW-0862">Zinc</keyword>
<dbReference type="GeneID" id="28725225"/>
<dbReference type="Pfam" id="PF02207">
    <property type="entry name" value="zf-UBR"/>
    <property type="match status" value="1"/>
</dbReference>
<dbReference type="PANTHER" id="PTHR13513:SF9">
    <property type="entry name" value="E3 UBIQUITIN-PROTEIN LIGASE UBR7-RELATED"/>
    <property type="match status" value="1"/>
</dbReference>
<dbReference type="GO" id="GO:0005737">
    <property type="term" value="C:cytoplasm"/>
    <property type="evidence" value="ECO:0007669"/>
    <property type="project" value="TreeGrafter"/>
</dbReference>
<dbReference type="EMBL" id="CP014246">
    <property type="protein sequence ID" value="AMD21905.1"/>
    <property type="molecule type" value="Genomic_DNA"/>
</dbReference>
<evidence type="ECO:0000256" key="2">
    <source>
        <dbReference type="ARBA" id="ARBA00022771"/>
    </source>
</evidence>
<evidence type="ECO:0000259" key="4">
    <source>
        <dbReference type="SMART" id="SM00396"/>
    </source>
</evidence>
<keyword evidence="2" id="KW-0863">Zinc-finger</keyword>
<evidence type="ECO:0000313" key="6">
    <source>
        <dbReference type="Proteomes" id="UP000243052"/>
    </source>
</evidence>
<evidence type="ECO:0000313" key="5">
    <source>
        <dbReference type="EMBL" id="AMD21905.1"/>
    </source>
</evidence>
<dbReference type="SMART" id="SM00396">
    <property type="entry name" value="ZnF_UBR1"/>
    <property type="match status" value="1"/>
</dbReference>
<feature type="domain" description="UBR-type" evidence="4">
    <location>
        <begin position="29"/>
        <end position="96"/>
    </location>
</feature>
<dbReference type="GO" id="GO:0008270">
    <property type="term" value="F:zinc ion binding"/>
    <property type="evidence" value="ECO:0007669"/>
    <property type="project" value="UniProtKB-KW"/>
</dbReference>
<dbReference type="GO" id="GO:0061630">
    <property type="term" value="F:ubiquitin protein ligase activity"/>
    <property type="evidence" value="ECO:0007669"/>
    <property type="project" value="InterPro"/>
</dbReference>
<proteinExistence type="predicted"/>
<keyword evidence="1" id="KW-0479">Metal-binding</keyword>
<keyword evidence="6" id="KW-1185">Reference proteome</keyword>